<reference evidence="5 6" key="1">
    <citation type="submission" date="2020-07" db="EMBL/GenBank/DDBJ databases">
        <title>Genomic Encyclopedia of Type Strains, Phase IV (KMG-IV): sequencing the most valuable type-strain genomes for metagenomic binning, comparative biology and taxonomic classification.</title>
        <authorList>
            <person name="Goeker M."/>
        </authorList>
    </citation>
    <scope>NUCLEOTIDE SEQUENCE [LARGE SCALE GENOMIC DNA]</scope>
    <source>
        <strain evidence="5 6">DSM 45533</strain>
    </source>
</reference>
<keyword evidence="6" id="KW-1185">Reference proteome</keyword>
<dbReference type="PANTHER" id="PTHR10272:SF0">
    <property type="entry name" value="PLATELET-ACTIVATING FACTOR ACETYLHYDROLASE"/>
    <property type="match status" value="1"/>
</dbReference>
<evidence type="ECO:0000313" key="5">
    <source>
        <dbReference type="EMBL" id="MBA2889131.1"/>
    </source>
</evidence>
<dbReference type="SUPFAM" id="SSF53474">
    <property type="entry name" value="alpha/beta-Hydrolases"/>
    <property type="match status" value="1"/>
</dbReference>
<feature type="chain" id="PRO_5031562585" evidence="4">
    <location>
        <begin position="28"/>
        <end position="373"/>
    </location>
</feature>
<proteinExistence type="predicted"/>
<sequence>MTKKTLTTALAAALIAAGTVAAAPAQAAVQLEIPAVTGQSPVGREVLHLVDRDRVDPWTGKGPRELMVSMYYPALPGGGATAPYMTIEEARLLLKGQKRDQPGAAEMVSATKVNAKAGAAPARGRHPLVVLSPGFTLPRGLLTGLAEDLASRGYVVAAVDHANESYGTAFPGGRITTCVACDKVKEGGLAEVAEGRAKDVSFLLDRLTGPRSAWPYAKMIDRSRIGMAGHSIGGNTAARVMAEDRRVRAGVNLDGTFFTPVDGLKRPFMMVGTRSGHSPGGVDASWDRSWQRLGGWKRWLTVKDTGHLSFVDLPVLGAQLGMVDPAAPLSGKRSGEIPRAYVGAFFDRHLKGENEPLLDAPTKDNPEVAFHQP</sequence>
<evidence type="ECO:0000256" key="3">
    <source>
        <dbReference type="ARBA" id="ARBA00023098"/>
    </source>
</evidence>
<keyword evidence="3" id="KW-0443">Lipid metabolism</keyword>
<comment type="caution">
    <text evidence="5">The sequence shown here is derived from an EMBL/GenBank/DDBJ whole genome shotgun (WGS) entry which is preliminary data.</text>
</comment>
<dbReference type="GO" id="GO:0016042">
    <property type="term" value="P:lipid catabolic process"/>
    <property type="evidence" value="ECO:0007669"/>
    <property type="project" value="UniProtKB-KW"/>
</dbReference>
<dbReference type="EMBL" id="JACDUR010000001">
    <property type="protein sequence ID" value="MBA2889131.1"/>
    <property type="molecule type" value="Genomic_DNA"/>
</dbReference>
<protein>
    <submittedName>
        <fullName evidence="5">Dienelactone hydrolase</fullName>
    </submittedName>
</protein>
<dbReference type="GO" id="GO:0003847">
    <property type="term" value="F:1-alkyl-2-acetylglycerophosphocholine esterase activity"/>
    <property type="evidence" value="ECO:0007669"/>
    <property type="project" value="TreeGrafter"/>
</dbReference>
<keyword evidence="2" id="KW-0442">Lipid degradation</keyword>
<name>A0A7W0CDG5_9ACTN</name>
<dbReference type="Pfam" id="PF03403">
    <property type="entry name" value="PAF-AH_p_II"/>
    <property type="match status" value="2"/>
</dbReference>
<dbReference type="InterPro" id="IPR029058">
    <property type="entry name" value="AB_hydrolase_fold"/>
</dbReference>
<dbReference type="RefSeq" id="WP_181607954.1">
    <property type="nucleotide sequence ID" value="NZ_BAABAM010000001.1"/>
</dbReference>
<gene>
    <name evidence="5" type="ORF">HNR30_000466</name>
</gene>
<evidence type="ECO:0000256" key="2">
    <source>
        <dbReference type="ARBA" id="ARBA00022963"/>
    </source>
</evidence>
<evidence type="ECO:0000256" key="1">
    <source>
        <dbReference type="ARBA" id="ARBA00022801"/>
    </source>
</evidence>
<keyword evidence="1 5" id="KW-0378">Hydrolase</keyword>
<keyword evidence="4" id="KW-0732">Signal</keyword>
<evidence type="ECO:0000313" key="6">
    <source>
        <dbReference type="Proteomes" id="UP000530928"/>
    </source>
</evidence>
<dbReference type="AlphaFoldDB" id="A0A7W0CDG5"/>
<feature type="signal peptide" evidence="4">
    <location>
        <begin position="1"/>
        <end position="27"/>
    </location>
</feature>
<dbReference type="Gene3D" id="3.40.50.1820">
    <property type="entry name" value="alpha/beta hydrolase"/>
    <property type="match status" value="1"/>
</dbReference>
<dbReference type="PANTHER" id="PTHR10272">
    <property type="entry name" value="PLATELET-ACTIVATING FACTOR ACETYLHYDROLASE"/>
    <property type="match status" value="1"/>
</dbReference>
<evidence type="ECO:0000256" key="4">
    <source>
        <dbReference type="SAM" id="SignalP"/>
    </source>
</evidence>
<dbReference type="Proteomes" id="UP000530928">
    <property type="component" value="Unassembled WGS sequence"/>
</dbReference>
<organism evidence="5 6">
    <name type="scientific">Nonomuraea soli</name>
    <dbReference type="NCBI Taxonomy" id="1032476"/>
    <lineage>
        <taxon>Bacteria</taxon>
        <taxon>Bacillati</taxon>
        <taxon>Actinomycetota</taxon>
        <taxon>Actinomycetes</taxon>
        <taxon>Streptosporangiales</taxon>
        <taxon>Streptosporangiaceae</taxon>
        <taxon>Nonomuraea</taxon>
    </lineage>
</organism>
<accession>A0A7W0CDG5</accession>